<proteinExistence type="predicted"/>
<dbReference type="PANTHER" id="PTHR31111">
    <property type="entry name" value="BNAA05G37150D PROTEIN-RELATED"/>
    <property type="match status" value="1"/>
</dbReference>
<dbReference type="InterPro" id="IPR017451">
    <property type="entry name" value="F-box-assoc_interact_dom"/>
</dbReference>
<evidence type="ECO:0000256" key="1">
    <source>
        <dbReference type="SAM" id="MobiDB-lite"/>
    </source>
</evidence>
<dbReference type="InterPro" id="IPR011043">
    <property type="entry name" value="Gal_Oxase/kelch_b-propeller"/>
</dbReference>
<reference evidence="3 4" key="1">
    <citation type="submission" date="2021-03" db="EMBL/GenBank/DDBJ databases">
        <authorList>
            <person name="King G.J."/>
            <person name="Bancroft I."/>
            <person name="Baten A."/>
            <person name="Bloomfield J."/>
            <person name="Borpatragohain P."/>
            <person name="He Z."/>
            <person name="Irish N."/>
            <person name="Irwin J."/>
            <person name="Liu K."/>
            <person name="Mauleon R.P."/>
            <person name="Moore J."/>
            <person name="Morris R."/>
            <person name="Ostergaard L."/>
            <person name="Wang B."/>
            <person name="Wells R."/>
        </authorList>
    </citation>
    <scope>NUCLEOTIDE SEQUENCE [LARGE SCALE GENOMIC DNA]</scope>
    <source>
        <strain evidence="3">R-o-18</strain>
        <tissue evidence="3">Leaf</tissue>
    </source>
</reference>
<feature type="region of interest" description="Disordered" evidence="1">
    <location>
        <begin position="29"/>
        <end position="61"/>
    </location>
</feature>
<keyword evidence="4" id="KW-1185">Reference proteome</keyword>
<evidence type="ECO:0000313" key="3">
    <source>
        <dbReference type="EMBL" id="KAG5378398.1"/>
    </source>
</evidence>
<accession>A0ABQ7KVF4</accession>
<dbReference type="Proteomes" id="UP000823674">
    <property type="component" value="Chromosome A07"/>
</dbReference>
<protein>
    <recommendedName>
        <fullName evidence="2">F-box associated beta-propeller type 3 domain-containing protein</fullName>
    </recommendedName>
</protein>
<dbReference type="Pfam" id="PF08268">
    <property type="entry name" value="FBA_3"/>
    <property type="match status" value="1"/>
</dbReference>
<gene>
    <name evidence="3" type="primary">A07p010610.1_BraROA</name>
    <name evidence="3" type="ORF">IGI04_026240</name>
</gene>
<feature type="domain" description="F-box associated beta-propeller type 3" evidence="2">
    <location>
        <begin position="103"/>
        <end position="394"/>
    </location>
</feature>
<dbReference type="NCBIfam" id="TIGR01640">
    <property type="entry name" value="F_box_assoc_1"/>
    <property type="match status" value="1"/>
</dbReference>
<dbReference type="EMBL" id="JADBGQ010000009">
    <property type="protein sequence ID" value="KAG5378398.1"/>
    <property type="molecule type" value="Genomic_DNA"/>
</dbReference>
<comment type="caution">
    <text evidence="3">The sequence shown here is derived from an EMBL/GenBank/DDBJ whole genome shotgun (WGS) entry which is preliminary data.</text>
</comment>
<evidence type="ECO:0000313" key="4">
    <source>
        <dbReference type="Proteomes" id="UP000823674"/>
    </source>
</evidence>
<dbReference type="SUPFAM" id="SSF50965">
    <property type="entry name" value="Galactose oxidase, central domain"/>
    <property type="match status" value="1"/>
</dbReference>
<organism evidence="3 4">
    <name type="scientific">Brassica rapa subsp. trilocularis</name>
    <dbReference type="NCBI Taxonomy" id="1813537"/>
    <lineage>
        <taxon>Eukaryota</taxon>
        <taxon>Viridiplantae</taxon>
        <taxon>Streptophyta</taxon>
        <taxon>Embryophyta</taxon>
        <taxon>Tracheophyta</taxon>
        <taxon>Spermatophyta</taxon>
        <taxon>Magnoliopsida</taxon>
        <taxon>eudicotyledons</taxon>
        <taxon>Gunneridae</taxon>
        <taxon>Pentapetalae</taxon>
        <taxon>rosids</taxon>
        <taxon>malvids</taxon>
        <taxon>Brassicales</taxon>
        <taxon>Brassicaceae</taxon>
        <taxon>Brassiceae</taxon>
        <taxon>Brassica</taxon>
    </lineage>
</organism>
<evidence type="ECO:0000259" key="2">
    <source>
        <dbReference type="Pfam" id="PF08268"/>
    </source>
</evidence>
<dbReference type="InterPro" id="IPR013187">
    <property type="entry name" value="F-box-assoc_dom_typ3"/>
</dbReference>
<sequence>MKRKEREEERLCRSRSKIGPIAVDLKTARVTRLPARSTHQEALPQRKKEADGNETSPSSKFDSLPFDLKMAIVSRMDAKSLMKFRCQSPRFIVALGNGVCNEPEEKLTFFFSFRESSCSSSLVPNLEMAIPVGLSSIRESFASLHGFLTVGVHGGLMVCNPSTEQVIKLHSSTRFVGYDPIEGQHKALFVESRDHRSSVHPHLDHKVLTLGGGSWRLIEGTPGPYRPISVGVCVNGVIYYGARNSADFRNPVMVCFDVRTEKLSFIQAHAPLVKWGKYSIFIDYNGKLASIVRYPYDRFNSFDLWILEDPEKHEWSKQHCVFPSSVWDSVWGLEMSFPGTNKDGEIIMAPTTLSPEIGPFYIFYYNVKTQNVRRVRLLGIGDNKEFRRSYGFLKQRHCFVRIAPQHREHIQQEILQSVLRGARGSTFRSSLKRKFIFSGALFIGVCLLHQNSLLPRLAKTTLL</sequence>
<dbReference type="PANTHER" id="PTHR31111:SF111">
    <property type="entry name" value="F-BOX DOMAIN-CONTAINING PROTEIN"/>
    <property type="match status" value="1"/>
</dbReference>
<name>A0ABQ7KVF4_BRACM</name>